<sequence>MKRILQKAFTLVELLIVIGIIGILAVVLLVTLNPAEAQRKARDAKRIKDAGVLQVIMEQAVADSLIVDGADITGATGVNSGGTVASRKPQDVCGATNWLKIDICNYAKSAPMDPLNGYSATLANEASALFPTYRVRVSGIDYEINVRQESAGNAGKLSGDGGDSAKWFEIASGPFDLLGD</sequence>
<evidence type="ECO:0000256" key="1">
    <source>
        <dbReference type="SAM" id="Phobius"/>
    </source>
</evidence>
<keyword evidence="1" id="KW-1133">Transmembrane helix</keyword>
<proteinExistence type="predicted"/>
<evidence type="ECO:0000313" key="3">
    <source>
        <dbReference type="Proteomes" id="UP000230222"/>
    </source>
</evidence>
<protein>
    <recommendedName>
        <fullName evidence="4">Type II secretion system protein GspG C-terminal domain-containing protein</fullName>
    </recommendedName>
</protein>
<gene>
    <name evidence="2" type="ORF">COU87_03000</name>
</gene>
<dbReference type="Pfam" id="PF07963">
    <property type="entry name" value="N_methyl"/>
    <property type="match status" value="1"/>
</dbReference>
<keyword evidence="1" id="KW-0812">Transmembrane</keyword>
<keyword evidence="1" id="KW-0472">Membrane</keyword>
<name>A0A2M8KP91_9BACT</name>
<dbReference type="Gene3D" id="3.30.700.10">
    <property type="entry name" value="Glycoprotein, Type 4 Pilin"/>
    <property type="match status" value="1"/>
</dbReference>
<evidence type="ECO:0008006" key="4">
    <source>
        <dbReference type="Google" id="ProtNLM"/>
    </source>
</evidence>
<evidence type="ECO:0000313" key="2">
    <source>
        <dbReference type="EMBL" id="PJE61737.1"/>
    </source>
</evidence>
<comment type="caution">
    <text evidence="2">The sequence shown here is derived from an EMBL/GenBank/DDBJ whole genome shotgun (WGS) entry which is preliminary data.</text>
</comment>
<organism evidence="2 3">
    <name type="scientific">Candidatus Roizmanbacteria bacterium CG10_big_fil_rev_8_21_14_0_10_39_12</name>
    <dbReference type="NCBI Taxonomy" id="1974852"/>
    <lineage>
        <taxon>Bacteria</taxon>
        <taxon>Candidatus Roizmaniibacteriota</taxon>
    </lineage>
</organism>
<dbReference type="NCBIfam" id="TIGR02532">
    <property type="entry name" value="IV_pilin_GFxxxE"/>
    <property type="match status" value="1"/>
</dbReference>
<reference evidence="3" key="1">
    <citation type="submission" date="2017-09" db="EMBL/GenBank/DDBJ databases">
        <title>Depth-based differentiation of microbial function through sediment-hosted aquifers and enrichment of novel symbionts in the deep terrestrial subsurface.</title>
        <authorList>
            <person name="Probst A.J."/>
            <person name="Ladd B."/>
            <person name="Jarett J.K."/>
            <person name="Geller-Mcgrath D.E."/>
            <person name="Sieber C.M.K."/>
            <person name="Emerson J.B."/>
            <person name="Anantharaman K."/>
            <person name="Thomas B.C."/>
            <person name="Malmstrom R."/>
            <person name="Stieglmeier M."/>
            <person name="Klingl A."/>
            <person name="Woyke T."/>
            <person name="Ryan C.M."/>
            <person name="Banfield J.F."/>
        </authorList>
    </citation>
    <scope>NUCLEOTIDE SEQUENCE [LARGE SCALE GENOMIC DNA]</scope>
</reference>
<accession>A0A2M8KP91</accession>
<dbReference type="InterPro" id="IPR045584">
    <property type="entry name" value="Pilin-like"/>
</dbReference>
<dbReference type="InterPro" id="IPR012902">
    <property type="entry name" value="N_methyl_site"/>
</dbReference>
<dbReference type="EMBL" id="PFEC01000054">
    <property type="protein sequence ID" value="PJE61737.1"/>
    <property type="molecule type" value="Genomic_DNA"/>
</dbReference>
<feature type="transmembrane region" description="Helical" evidence="1">
    <location>
        <begin position="12"/>
        <end position="32"/>
    </location>
</feature>
<dbReference type="AlphaFoldDB" id="A0A2M8KP91"/>
<dbReference type="Proteomes" id="UP000230222">
    <property type="component" value="Unassembled WGS sequence"/>
</dbReference>
<dbReference type="SUPFAM" id="SSF54523">
    <property type="entry name" value="Pili subunits"/>
    <property type="match status" value="1"/>
</dbReference>